<feature type="compositionally biased region" description="Polar residues" evidence="3">
    <location>
        <begin position="103"/>
        <end position="112"/>
    </location>
</feature>
<sequence>MAFSPKDFGVVVLSCGDQIFLADIAADQPQLIECSATQYKKSRFLHRLCFPLTKSSFKAQHGYSPIVVTPTTTAIPKVGRKNSKDKKLPHETNGGANAANQGKGSNSTNQGQGAREVSQGPMAPYKNNAPNPASKDSDNKWKKYGPPRLHDETNQGTKATNQGKGENSTNQGQGAREASQGPKAPHRNRAQNPASKDSDNKKHGPPRPDRKPRYDDQNSVRVSNLSEDTRDDDLLALFDGFGPVARARVILDGHTGKSRGFGFVNFVHKEDGERAIKKMNGYGYDYLILRVAWAGPRSR</sequence>
<dbReference type="SUPFAM" id="SSF54928">
    <property type="entry name" value="RNA-binding domain, RBD"/>
    <property type="match status" value="1"/>
</dbReference>
<dbReference type="Gene3D" id="3.30.70.330">
    <property type="match status" value="1"/>
</dbReference>
<name>A0AA41UY28_PAPNU</name>
<dbReference type="GO" id="GO:0003723">
    <property type="term" value="F:RNA binding"/>
    <property type="evidence" value="ECO:0007669"/>
    <property type="project" value="UniProtKB-UniRule"/>
</dbReference>
<feature type="domain" description="RRM" evidence="4">
    <location>
        <begin position="218"/>
        <end position="296"/>
    </location>
</feature>
<feature type="compositionally biased region" description="Low complexity" evidence="3">
    <location>
        <begin position="93"/>
        <end position="102"/>
    </location>
</feature>
<dbReference type="PANTHER" id="PTHR10352">
    <property type="entry name" value="EUKARYOTIC TRANSLATION INITIATION FACTOR 3 SUBUNIT G"/>
    <property type="match status" value="1"/>
</dbReference>
<evidence type="ECO:0000313" key="5">
    <source>
        <dbReference type="EMBL" id="MCL7024709.1"/>
    </source>
</evidence>
<keyword evidence="6" id="KW-1185">Reference proteome</keyword>
<evidence type="ECO:0000313" key="6">
    <source>
        <dbReference type="Proteomes" id="UP001177140"/>
    </source>
</evidence>
<dbReference type="InterPro" id="IPR034240">
    <property type="entry name" value="eIF3G_RRM"/>
</dbReference>
<feature type="compositionally biased region" description="Polar residues" evidence="3">
    <location>
        <begin position="154"/>
        <end position="173"/>
    </location>
</feature>
<dbReference type="InterPro" id="IPR035979">
    <property type="entry name" value="RBD_domain_sf"/>
</dbReference>
<dbReference type="Proteomes" id="UP001177140">
    <property type="component" value="Unassembled WGS sequence"/>
</dbReference>
<feature type="compositionally biased region" description="Basic and acidic residues" evidence="3">
    <location>
        <begin position="196"/>
        <end position="218"/>
    </location>
</feature>
<proteinExistence type="predicted"/>
<dbReference type="AlphaFoldDB" id="A0AA41UY28"/>
<dbReference type="SMART" id="SM00360">
    <property type="entry name" value="RRM"/>
    <property type="match status" value="1"/>
</dbReference>
<evidence type="ECO:0000259" key="4">
    <source>
        <dbReference type="PROSITE" id="PS50102"/>
    </source>
</evidence>
<reference evidence="5" key="1">
    <citation type="submission" date="2022-03" db="EMBL/GenBank/DDBJ databases">
        <title>A functionally conserved STORR gene fusion in Papaver species that diverged 16.8 million years ago.</title>
        <authorList>
            <person name="Catania T."/>
        </authorList>
    </citation>
    <scope>NUCLEOTIDE SEQUENCE</scope>
    <source>
        <strain evidence="5">S-191538</strain>
    </source>
</reference>
<feature type="region of interest" description="Disordered" evidence="3">
    <location>
        <begin position="75"/>
        <end position="227"/>
    </location>
</feature>
<accession>A0AA41UY28</accession>
<gene>
    <name evidence="5" type="ORF">MKW94_006791</name>
</gene>
<keyword evidence="1 2" id="KW-0694">RNA-binding</keyword>
<dbReference type="Pfam" id="PF00076">
    <property type="entry name" value="RRM_1"/>
    <property type="match status" value="1"/>
</dbReference>
<dbReference type="InterPro" id="IPR012677">
    <property type="entry name" value="Nucleotide-bd_a/b_plait_sf"/>
</dbReference>
<dbReference type="PROSITE" id="PS50102">
    <property type="entry name" value="RRM"/>
    <property type="match status" value="1"/>
</dbReference>
<evidence type="ECO:0000256" key="1">
    <source>
        <dbReference type="ARBA" id="ARBA00022884"/>
    </source>
</evidence>
<evidence type="ECO:0000256" key="3">
    <source>
        <dbReference type="SAM" id="MobiDB-lite"/>
    </source>
</evidence>
<comment type="caution">
    <text evidence="5">The sequence shown here is derived from an EMBL/GenBank/DDBJ whole genome shotgun (WGS) entry which is preliminary data.</text>
</comment>
<dbReference type="CDD" id="cd12408">
    <property type="entry name" value="RRM_eIF3G_like"/>
    <property type="match status" value="1"/>
</dbReference>
<protein>
    <recommendedName>
        <fullName evidence="4">RRM domain-containing protein</fullName>
    </recommendedName>
</protein>
<dbReference type="InterPro" id="IPR000504">
    <property type="entry name" value="RRM_dom"/>
</dbReference>
<dbReference type="EMBL" id="JAJJMA010037424">
    <property type="protein sequence ID" value="MCL7024709.1"/>
    <property type="molecule type" value="Genomic_DNA"/>
</dbReference>
<organism evidence="5 6">
    <name type="scientific">Papaver nudicaule</name>
    <name type="common">Iceland poppy</name>
    <dbReference type="NCBI Taxonomy" id="74823"/>
    <lineage>
        <taxon>Eukaryota</taxon>
        <taxon>Viridiplantae</taxon>
        <taxon>Streptophyta</taxon>
        <taxon>Embryophyta</taxon>
        <taxon>Tracheophyta</taxon>
        <taxon>Spermatophyta</taxon>
        <taxon>Magnoliopsida</taxon>
        <taxon>Ranunculales</taxon>
        <taxon>Papaveraceae</taxon>
        <taxon>Papaveroideae</taxon>
        <taxon>Papaver</taxon>
    </lineage>
</organism>
<evidence type="ECO:0000256" key="2">
    <source>
        <dbReference type="PROSITE-ProRule" id="PRU00176"/>
    </source>
</evidence>